<keyword evidence="8" id="KW-1185">Reference proteome</keyword>
<evidence type="ECO:0000256" key="2">
    <source>
        <dbReference type="ARBA" id="ARBA00022741"/>
    </source>
</evidence>
<dbReference type="Pfam" id="PF18085">
    <property type="entry name" value="Mak_N_cap"/>
    <property type="match status" value="1"/>
</dbReference>
<proteinExistence type="predicted"/>
<dbReference type="NCBIfam" id="NF047744">
    <property type="entry name" value="CG0192_rel"/>
    <property type="match status" value="1"/>
</dbReference>
<evidence type="ECO:0000259" key="6">
    <source>
        <dbReference type="Pfam" id="PF18085"/>
    </source>
</evidence>
<reference evidence="7" key="1">
    <citation type="submission" date="2022-01" db="EMBL/GenBank/DDBJ databases">
        <authorList>
            <person name="Jo J.-H."/>
            <person name="Im W.-T."/>
        </authorList>
    </citation>
    <scope>NUCLEOTIDE SEQUENCE</scope>
    <source>
        <strain evidence="7">I2-34</strain>
    </source>
</reference>
<evidence type="ECO:0000256" key="1">
    <source>
        <dbReference type="ARBA" id="ARBA00022679"/>
    </source>
</evidence>
<keyword evidence="1" id="KW-0808">Transferase</keyword>
<evidence type="ECO:0000256" key="5">
    <source>
        <dbReference type="SAM" id="MobiDB-lite"/>
    </source>
</evidence>
<keyword evidence="2" id="KW-0547">Nucleotide-binding</keyword>
<feature type="domain" description="Maltokinase N-terminal cap" evidence="6">
    <location>
        <begin position="20"/>
        <end position="102"/>
    </location>
</feature>
<dbReference type="EMBL" id="JAKLTQ010000002">
    <property type="protein sequence ID" value="MCG2621409.1"/>
    <property type="molecule type" value="Genomic_DNA"/>
</dbReference>
<evidence type="ECO:0000313" key="7">
    <source>
        <dbReference type="EMBL" id="MCG2621409.1"/>
    </source>
</evidence>
<dbReference type="Proteomes" id="UP001165368">
    <property type="component" value="Unassembled WGS sequence"/>
</dbReference>
<evidence type="ECO:0000313" key="8">
    <source>
        <dbReference type="Proteomes" id="UP001165368"/>
    </source>
</evidence>
<name>A0ABS9L3Y7_9MICC</name>
<gene>
    <name evidence="7" type="ORF">LVY72_05700</name>
</gene>
<dbReference type="InterPro" id="IPR040999">
    <property type="entry name" value="Mak_N_cap"/>
</dbReference>
<protein>
    <recommendedName>
        <fullName evidence="6">Maltokinase N-terminal cap domain-containing protein</fullName>
    </recommendedName>
</protein>
<feature type="region of interest" description="Disordered" evidence="5">
    <location>
        <begin position="140"/>
        <end position="167"/>
    </location>
</feature>
<keyword evidence="3" id="KW-0418">Kinase</keyword>
<dbReference type="RefSeq" id="WP_237818582.1">
    <property type="nucleotide sequence ID" value="NZ_JAKLTQ010000002.1"/>
</dbReference>
<comment type="caution">
    <text evidence="7">The sequence shown here is derived from an EMBL/GenBank/DDBJ whole genome shotgun (WGS) entry which is preliminary data.</text>
</comment>
<organism evidence="7 8">
    <name type="scientific">Arthrobacter hankyongi</name>
    <dbReference type="NCBI Taxonomy" id="2904801"/>
    <lineage>
        <taxon>Bacteria</taxon>
        <taxon>Bacillati</taxon>
        <taxon>Actinomycetota</taxon>
        <taxon>Actinomycetes</taxon>
        <taxon>Micrococcales</taxon>
        <taxon>Micrococcaceae</taxon>
        <taxon>Arthrobacter</taxon>
    </lineage>
</organism>
<evidence type="ECO:0000256" key="3">
    <source>
        <dbReference type="ARBA" id="ARBA00022777"/>
    </source>
</evidence>
<keyword evidence="4" id="KW-0067">ATP-binding</keyword>
<sequence length="207" mass="22182">MAILYRAELRPTKQELLETWVPQQGWYIGSGTTLEHVGAYRFDDPAGEVGLETHLVRFGAGPVMQVPLSYRGAPLHDADQWLVCTMEHSVLGDRWVYDACADPVYAAALASTILTGAEAAEQFVDKDGQLEPLETFVHVRGSGTSGTPVTSTGTARPASSGPVTTIDTDGPALTVVRVLGQAKDPGGPHQLRGTWLGQDEPELLAFL</sequence>
<accession>A0ABS9L3Y7</accession>
<feature type="compositionally biased region" description="Low complexity" evidence="5">
    <location>
        <begin position="141"/>
        <end position="154"/>
    </location>
</feature>
<evidence type="ECO:0000256" key="4">
    <source>
        <dbReference type="ARBA" id="ARBA00022840"/>
    </source>
</evidence>